<gene>
    <name evidence="1" type="ORF">DFR28_104311</name>
</gene>
<dbReference type="InParanoid" id="A0A395JHD8"/>
<dbReference type="GO" id="GO:0016740">
    <property type="term" value="F:transferase activity"/>
    <property type="evidence" value="ECO:0007669"/>
    <property type="project" value="UniProtKB-KW"/>
</dbReference>
<keyword evidence="1" id="KW-0808">Transferase</keyword>
<dbReference type="AlphaFoldDB" id="A0A395JHD8"/>
<dbReference type="EMBL" id="QNRT01000004">
    <property type="protein sequence ID" value="RBP49380.1"/>
    <property type="molecule type" value="Genomic_DNA"/>
</dbReference>
<accession>A0A395JHD8</accession>
<evidence type="ECO:0000313" key="1">
    <source>
        <dbReference type="EMBL" id="RBP49380.1"/>
    </source>
</evidence>
<dbReference type="Proteomes" id="UP000253083">
    <property type="component" value="Unassembled WGS sequence"/>
</dbReference>
<organism evidence="1 2">
    <name type="scientific">Arenicella xantha</name>
    <dbReference type="NCBI Taxonomy" id="644221"/>
    <lineage>
        <taxon>Bacteria</taxon>
        <taxon>Pseudomonadati</taxon>
        <taxon>Pseudomonadota</taxon>
        <taxon>Gammaproteobacteria</taxon>
        <taxon>Arenicellales</taxon>
        <taxon>Arenicellaceae</taxon>
        <taxon>Arenicella</taxon>
    </lineage>
</organism>
<name>A0A395JHD8_9GAMM</name>
<evidence type="ECO:0000313" key="2">
    <source>
        <dbReference type="Proteomes" id="UP000253083"/>
    </source>
</evidence>
<dbReference type="SUPFAM" id="SSF53756">
    <property type="entry name" value="UDP-Glycosyltransferase/glycogen phosphorylase"/>
    <property type="match status" value="1"/>
</dbReference>
<comment type="caution">
    <text evidence="1">The sequence shown here is derived from an EMBL/GenBank/DDBJ whole genome shotgun (WGS) entry which is preliminary data.</text>
</comment>
<reference evidence="1 2" key="1">
    <citation type="submission" date="2018-06" db="EMBL/GenBank/DDBJ databases">
        <title>Genomic Encyclopedia of Type Strains, Phase IV (KMG-IV): sequencing the most valuable type-strain genomes for metagenomic binning, comparative biology and taxonomic classification.</title>
        <authorList>
            <person name="Goeker M."/>
        </authorList>
    </citation>
    <scope>NUCLEOTIDE SEQUENCE [LARGE SCALE GENOMIC DNA]</scope>
    <source>
        <strain evidence="1 2">DSM 24032</strain>
    </source>
</reference>
<keyword evidence="2" id="KW-1185">Reference proteome</keyword>
<dbReference type="OrthoDB" id="271062at2"/>
<dbReference type="RefSeq" id="WP_113955237.1">
    <property type="nucleotide sequence ID" value="NZ_QNRT01000004.1"/>
</dbReference>
<dbReference type="Gene3D" id="3.40.50.2000">
    <property type="entry name" value="Glycogen Phosphorylase B"/>
    <property type="match status" value="2"/>
</dbReference>
<proteinExistence type="predicted"/>
<sequence>MAKVVLCSELGSGSRALARLADCADELKTQGHSVRLVCSDIAAAHRNESFAKISIFQAPKPVLPKRDKSWRLQNFTSILLANGFDSPATLTPVLRSWLHTLATLDVDLVVTDGAPVATLAAKLLMVPCAMVGNGYSVPPKTNPLPSLAPWKTTEGLQAQLEEGDQRLVATVNSSIQALNFEKVVLKEAYEIYSHADQWVMSFAEIDHYGRREADYVVRWTRSSTAVDPVWPHSPGTKIFAQLDAKSPHLTAVLEQLARRGDPTLVVIPNAEDSWIKQNQVRNIKIQNELVNIRRVIEQCRVVINNCNHDLIYELLITGTPSILLPNNPENMLLAYRVAKRKLGFPGPAKPDGLDLNKLIEKATTSDQIWANASRMSLKYENHHTLSRLHQLIAAKLEK</sequence>
<protein>
    <submittedName>
        <fullName evidence="1">UDP:flavonoid glycosyltransferase YjiC (YdhE family)</fullName>
    </submittedName>
</protein>